<sequence length="211" mass="23998">MACKAAWGASRRFSVLSQVSLAEGLITFFTTPTSPGYLHGSGLQDLRQSLAGGELKSGYMLGLLSIYCRGPMHIHEGIETLSSLGIEKTTNPRRVIWDYRRKCSQMLSNFWGIIPYWEPPTDPNCARCNSLQVHDITRSEGGEIPLTTNNWWLLKSLMDWQAEPDNWQHVVDLADPLYGIWCSTCFWVQEAKLFFVYISTRSALQLKKLDF</sequence>
<protein>
    <submittedName>
        <fullName evidence="1">Uncharacterized protein</fullName>
    </submittedName>
</protein>
<gene>
    <name evidence="1" type="ORF">CCACVL1_02311</name>
</gene>
<proteinExistence type="predicted"/>
<dbReference type="Gramene" id="OMP03686">
    <property type="protein sequence ID" value="OMP03686"/>
    <property type="gene ID" value="CCACVL1_02311"/>
</dbReference>
<evidence type="ECO:0000313" key="2">
    <source>
        <dbReference type="Proteomes" id="UP000188268"/>
    </source>
</evidence>
<keyword evidence="2" id="KW-1185">Reference proteome</keyword>
<dbReference type="AlphaFoldDB" id="A0A1R3K9E6"/>
<organism evidence="1 2">
    <name type="scientific">Corchorus capsularis</name>
    <name type="common">Jute</name>
    <dbReference type="NCBI Taxonomy" id="210143"/>
    <lineage>
        <taxon>Eukaryota</taxon>
        <taxon>Viridiplantae</taxon>
        <taxon>Streptophyta</taxon>
        <taxon>Embryophyta</taxon>
        <taxon>Tracheophyta</taxon>
        <taxon>Spermatophyta</taxon>
        <taxon>Magnoliopsida</taxon>
        <taxon>eudicotyledons</taxon>
        <taxon>Gunneridae</taxon>
        <taxon>Pentapetalae</taxon>
        <taxon>rosids</taxon>
        <taxon>malvids</taxon>
        <taxon>Malvales</taxon>
        <taxon>Malvaceae</taxon>
        <taxon>Grewioideae</taxon>
        <taxon>Apeibeae</taxon>
        <taxon>Corchorus</taxon>
    </lineage>
</organism>
<name>A0A1R3K9E6_COCAP</name>
<dbReference type="EMBL" id="AWWV01005989">
    <property type="protein sequence ID" value="OMP03686.1"/>
    <property type="molecule type" value="Genomic_DNA"/>
</dbReference>
<dbReference type="Proteomes" id="UP000188268">
    <property type="component" value="Unassembled WGS sequence"/>
</dbReference>
<comment type="caution">
    <text evidence="1">The sequence shown here is derived from an EMBL/GenBank/DDBJ whole genome shotgun (WGS) entry which is preliminary data.</text>
</comment>
<accession>A0A1R3K9E6</accession>
<evidence type="ECO:0000313" key="1">
    <source>
        <dbReference type="EMBL" id="OMP03686.1"/>
    </source>
</evidence>
<reference evidence="1 2" key="1">
    <citation type="submission" date="2013-09" db="EMBL/GenBank/DDBJ databases">
        <title>Corchorus capsularis genome sequencing.</title>
        <authorList>
            <person name="Alam M."/>
            <person name="Haque M.S."/>
            <person name="Islam M.S."/>
            <person name="Emdad E.M."/>
            <person name="Islam M.M."/>
            <person name="Ahmed B."/>
            <person name="Halim A."/>
            <person name="Hossen Q.M.M."/>
            <person name="Hossain M.Z."/>
            <person name="Ahmed R."/>
            <person name="Khan M.M."/>
            <person name="Islam R."/>
            <person name="Rashid M.M."/>
            <person name="Khan S.A."/>
            <person name="Rahman M.S."/>
            <person name="Alam M."/>
        </authorList>
    </citation>
    <scope>NUCLEOTIDE SEQUENCE [LARGE SCALE GENOMIC DNA]</scope>
    <source>
        <strain evidence="2">cv. CVL-1</strain>
        <tissue evidence="1">Whole seedling</tissue>
    </source>
</reference>